<dbReference type="RefSeq" id="WP_106178741.1">
    <property type="nucleotide sequence ID" value="NZ_PVNH01000004.1"/>
</dbReference>
<evidence type="ECO:0000313" key="2">
    <source>
        <dbReference type="Proteomes" id="UP000238362"/>
    </source>
</evidence>
<gene>
    <name evidence="1" type="ORF">B0I33_104507</name>
</gene>
<keyword evidence="2" id="KW-1185">Reference proteome</keyword>
<sequence length="242" mass="24639">MDTAHELAGLIAMAGRFGPGGNPASGGGDIGFHQGVVTAWNASTGENTLTVAGGVVNNVPVLTTADSIMLNVGDVVGLLRFKSTYFILGRIAPPGGGAAMSMRTGELSATEGLSTGNNDPTGTWVDLATVGPVVPDVYIGSSRRCLVLIGCAVRANNASGFMSFEVSGASTIAPPKATGLGVNNHQNGGSTVSATTSAARLLVAEDGLNEGFNTFTAKYWYTVNNNGTGCEFEARSITVFPF</sequence>
<comment type="caution">
    <text evidence="1">The sequence shown here is derived from an EMBL/GenBank/DDBJ whole genome shotgun (WGS) entry which is preliminary data.</text>
</comment>
<name>A0A2T0LXK3_9PSEU</name>
<protein>
    <submittedName>
        <fullName evidence="1">Uncharacterized protein</fullName>
    </submittedName>
</protein>
<proteinExistence type="predicted"/>
<dbReference type="Proteomes" id="UP000238362">
    <property type="component" value="Unassembled WGS sequence"/>
</dbReference>
<evidence type="ECO:0000313" key="1">
    <source>
        <dbReference type="EMBL" id="PRX48689.1"/>
    </source>
</evidence>
<dbReference type="AlphaFoldDB" id="A0A2T0LXK3"/>
<accession>A0A2T0LXK3</accession>
<dbReference type="EMBL" id="PVNH01000004">
    <property type="protein sequence ID" value="PRX48689.1"/>
    <property type="molecule type" value="Genomic_DNA"/>
</dbReference>
<organism evidence="1 2">
    <name type="scientific">Prauserella shujinwangii</name>
    <dbReference type="NCBI Taxonomy" id="1453103"/>
    <lineage>
        <taxon>Bacteria</taxon>
        <taxon>Bacillati</taxon>
        <taxon>Actinomycetota</taxon>
        <taxon>Actinomycetes</taxon>
        <taxon>Pseudonocardiales</taxon>
        <taxon>Pseudonocardiaceae</taxon>
        <taxon>Prauserella</taxon>
    </lineage>
</organism>
<reference evidence="1 2" key="1">
    <citation type="submission" date="2018-03" db="EMBL/GenBank/DDBJ databases">
        <title>Genomic Encyclopedia of Type Strains, Phase III (KMG-III): the genomes of soil and plant-associated and newly described type strains.</title>
        <authorList>
            <person name="Whitman W."/>
        </authorList>
    </citation>
    <scope>NUCLEOTIDE SEQUENCE [LARGE SCALE GENOMIC DNA]</scope>
    <source>
        <strain evidence="1 2">CGMCC 4.7125</strain>
    </source>
</reference>
<dbReference type="OrthoDB" id="3687361at2"/>